<dbReference type="RefSeq" id="XP_060052779.1">
    <property type="nucleotide sequence ID" value="XM_060196796.1"/>
</dbReference>
<dbReference type="Pfam" id="PF04548">
    <property type="entry name" value="AIG1"/>
    <property type="match status" value="1"/>
</dbReference>
<evidence type="ECO:0000256" key="1">
    <source>
        <dbReference type="ARBA" id="ARBA00008535"/>
    </source>
</evidence>
<dbReference type="Gene3D" id="3.40.50.300">
    <property type="entry name" value="P-loop containing nucleotide triphosphate hydrolases"/>
    <property type="match status" value="1"/>
</dbReference>
<evidence type="ECO:0000256" key="3">
    <source>
        <dbReference type="ARBA" id="ARBA00023134"/>
    </source>
</evidence>
<dbReference type="CDD" id="cd01852">
    <property type="entry name" value="AIG1"/>
    <property type="match status" value="1"/>
</dbReference>
<dbReference type="PANTHER" id="PTHR10903:SF170">
    <property type="entry name" value="GTPASE IMAP FAMILY MEMBER 7"/>
    <property type="match status" value="1"/>
</dbReference>
<evidence type="ECO:0000259" key="6">
    <source>
        <dbReference type="PROSITE" id="PS51720"/>
    </source>
</evidence>
<dbReference type="InterPro" id="IPR006703">
    <property type="entry name" value="G_AIG1"/>
</dbReference>
<dbReference type="PANTHER" id="PTHR10903">
    <property type="entry name" value="GTPASE, IMAP FAMILY MEMBER-RELATED"/>
    <property type="match status" value="1"/>
</dbReference>
<name>A0ABM3XVE7_ERIEU</name>
<reference evidence="8" key="1">
    <citation type="submission" date="2025-08" db="UniProtKB">
        <authorList>
            <consortium name="RefSeq"/>
        </authorList>
    </citation>
    <scope>IDENTIFICATION</scope>
</reference>
<evidence type="ECO:0000256" key="5">
    <source>
        <dbReference type="SAM" id="MobiDB-lite"/>
    </source>
</evidence>
<keyword evidence="2" id="KW-0547">Nucleotide-binding</keyword>
<dbReference type="InterPro" id="IPR045058">
    <property type="entry name" value="GIMA/IAN/Toc"/>
</dbReference>
<evidence type="ECO:0000313" key="8">
    <source>
        <dbReference type="RefSeq" id="XP_060052779.1"/>
    </source>
</evidence>
<dbReference type="GeneID" id="103125060"/>
<keyword evidence="7" id="KW-1185">Reference proteome</keyword>
<protein>
    <submittedName>
        <fullName evidence="8">GTPase IMAP family member 7-like isoform X1</fullName>
    </submittedName>
</protein>
<organism evidence="7 8">
    <name type="scientific">Erinaceus europaeus</name>
    <name type="common">Western European hedgehog</name>
    <dbReference type="NCBI Taxonomy" id="9365"/>
    <lineage>
        <taxon>Eukaryota</taxon>
        <taxon>Metazoa</taxon>
        <taxon>Chordata</taxon>
        <taxon>Craniata</taxon>
        <taxon>Vertebrata</taxon>
        <taxon>Euteleostomi</taxon>
        <taxon>Mammalia</taxon>
        <taxon>Eutheria</taxon>
        <taxon>Laurasiatheria</taxon>
        <taxon>Eulipotyphla</taxon>
        <taxon>Erinaceidae</taxon>
        <taxon>Erinaceinae</taxon>
        <taxon>Erinaceus</taxon>
    </lineage>
</organism>
<evidence type="ECO:0000256" key="4">
    <source>
        <dbReference type="SAM" id="Coils"/>
    </source>
</evidence>
<dbReference type="SUPFAM" id="SSF52540">
    <property type="entry name" value="P-loop containing nucleoside triphosphate hydrolases"/>
    <property type="match status" value="1"/>
</dbReference>
<comment type="similarity">
    <text evidence="1">Belongs to the TRAFAC class TrmE-Era-EngA-EngB-Septin-like GTPase superfamily. AIG1/Toc34/Toc159-like paraseptin GTPase family. IAN subfamily.</text>
</comment>
<feature type="domain" description="AIG1-type G" evidence="6">
    <location>
        <begin position="66"/>
        <end position="268"/>
    </location>
</feature>
<gene>
    <name evidence="8" type="primary">LOC103125060</name>
</gene>
<proteinExistence type="inferred from homology"/>
<dbReference type="InterPro" id="IPR027417">
    <property type="entry name" value="P-loop_NTPase"/>
</dbReference>
<feature type="coiled-coil region" evidence="4">
    <location>
        <begin position="233"/>
        <end position="326"/>
    </location>
</feature>
<accession>A0ABM3XVE7</accession>
<keyword evidence="3" id="KW-0342">GTP-binding</keyword>
<dbReference type="PROSITE" id="PS51720">
    <property type="entry name" value="G_AIG1"/>
    <property type="match status" value="1"/>
</dbReference>
<sequence>MDLGDVTLKLQPPLTPPRLELPESEDSDLPALFRAPRIFGENLRAPHFIPKKALTTFCVDMAGQQSTSLRIILVGKTGSGKSATANTILGKSIFESRIASGSVTKVCQKDSQDWKGRNLLVVDTPGLFDTEETLYNTCQEISRCVLYSRPGPHAILMVMRLDRYTEEEQNTVMLLRKLFGESIMKHLIILFTRKEELEGREVSDFIKESSMKLQSFIKECDGRICAFSNKAEGEEQEAQVQELLQLIEKMVKENRGAYFSDPIYKEVEERIKQQVEKLDKKYADELISARKLLEKECVGKSEQEKEEKITALKKSHENRTKNLEQEAEGNIFEHMINIIMKQISKIWHSFWK</sequence>
<keyword evidence="4" id="KW-0175">Coiled coil</keyword>
<dbReference type="Proteomes" id="UP001652624">
    <property type="component" value="Chromosome 8"/>
</dbReference>
<evidence type="ECO:0000256" key="2">
    <source>
        <dbReference type="ARBA" id="ARBA00022741"/>
    </source>
</evidence>
<feature type="region of interest" description="Disordered" evidence="5">
    <location>
        <begin position="1"/>
        <end position="26"/>
    </location>
</feature>
<evidence type="ECO:0000313" key="7">
    <source>
        <dbReference type="Proteomes" id="UP001652624"/>
    </source>
</evidence>